<dbReference type="PANTHER" id="PTHR43318:SF1">
    <property type="entry name" value="POLYSACCHARIDE BIOSYNTHESIS PROTEIN EPSC-RELATED"/>
    <property type="match status" value="1"/>
</dbReference>
<dbReference type="InterPro" id="IPR003869">
    <property type="entry name" value="Polysac_CapD-like"/>
</dbReference>
<dbReference type="PANTHER" id="PTHR43318">
    <property type="entry name" value="UDP-N-ACETYLGLUCOSAMINE 4,6-DEHYDRATASE"/>
    <property type="match status" value="1"/>
</dbReference>
<protein>
    <submittedName>
        <fullName evidence="4">NAD-dependent epimerase/dehydratase family protein</fullName>
    </submittedName>
</protein>
<dbReference type="InterPro" id="IPR036291">
    <property type="entry name" value="NAD(P)-bd_dom_sf"/>
</dbReference>
<name>A0A538T2C4_UNCEI</name>
<evidence type="ECO:0000259" key="3">
    <source>
        <dbReference type="Pfam" id="PF02719"/>
    </source>
</evidence>
<evidence type="ECO:0000256" key="1">
    <source>
        <dbReference type="ARBA" id="ARBA00007430"/>
    </source>
</evidence>
<sequence>MKRAFDILASLTGLVLLSPVLAVAAILIKLTGRGPAIFRQERVGRHFRPFRIYKFRTMVVGAHEMGPGITAAGDPRVTAIGRILRKTKIDELPQLYNVLRGEMSLVGPRPELPKYVNLFRAEYEEVLAVRPGITDPASIAYRDESPLLAKTRDPEDQYLHVILPEKLRLAKEYVHRSSFLYDLRLILTTLASIAYPGKSLDRLFNSMSPHRYPIAAVAQSALLVAAHYLAFLIRFDGQIPDREFHLFLQTAPALLALQLLLFHPFRLYRGLWRYVSIQDLKSIAASLTLSSAAWWLLSGLVRPFAGYPRSVMILDWVLSLALLGGVRLLRRINRELGPPTPHTRSVLVISSGDAAERVLRGLLAGGQGKYRVVGLIDKEAKHTGDRIHNVPVLGGQENIEAIIGREDPDEILVTISTTPVADRKDIVRLCKKFGKPVRMIPDLPDILAGKELTSLALDIEPDDLLFREPIRTDLGAIRDTYGSRRILITGAGGSIGSEISRQVAACKPRLLVLFEKHEASLYMIDKELRSLYPALEIESVIGDITDEERVREIMKKTAPHVVFHAAAYKHVPMMERNPAEAFKTNVLGTRTVSALAGECKAEVFVLISTDKAVEPLSVMGRTKRIAELMLQELNGTKPTKYLTVRFGNVLESSGSVIPLFREQIEAGGPVTVTHPEVTRLFMTIPEAVQLILLAASIGKGGETFVLDMGKPIRILDLAKALIRLSGLSPGRDIEIVFTGLRPGERLFEKLVNDHEKVWKTSHPKLLMAVSEGSERRAREEILQHVALMESAIGADLAAKVCEPAKRLLAQARG</sequence>
<dbReference type="AlphaFoldDB" id="A0A538T2C4"/>
<evidence type="ECO:0000259" key="2">
    <source>
        <dbReference type="Pfam" id="PF02397"/>
    </source>
</evidence>
<organism evidence="4 5">
    <name type="scientific">Eiseniibacteriota bacterium</name>
    <dbReference type="NCBI Taxonomy" id="2212470"/>
    <lineage>
        <taxon>Bacteria</taxon>
        <taxon>Candidatus Eiseniibacteriota</taxon>
    </lineage>
</organism>
<evidence type="ECO:0000313" key="5">
    <source>
        <dbReference type="Proteomes" id="UP000316852"/>
    </source>
</evidence>
<dbReference type="InterPro" id="IPR029063">
    <property type="entry name" value="SAM-dependent_MTases_sf"/>
</dbReference>
<feature type="domain" description="Polysaccharide biosynthesis protein CapD-like" evidence="3">
    <location>
        <begin position="486"/>
        <end position="768"/>
    </location>
</feature>
<dbReference type="InterPro" id="IPR051203">
    <property type="entry name" value="Polysaccharide_Synthase-Rel"/>
</dbReference>
<accession>A0A538T2C4</accession>
<dbReference type="Pfam" id="PF02397">
    <property type="entry name" value="Bac_transf"/>
    <property type="match status" value="1"/>
</dbReference>
<gene>
    <name evidence="4" type="ORF">E6K76_09635</name>
</gene>
<proteinExistence type="inferred from homology"/>
<feature type="domain" description="Bacterial sugar transferase" evidence="2">
    <location>
        <begin position="2"/>
        <end position="193"/>
    </location>
</feature>
<reference evidence="4 5" key="1">
    <citation type="journal article" date="2019" name="Nat. Microbiol.">
        <title>Mediterranean grassland soil C-N compound turnover is dependent on rainfall and depth, and is mediated by genomically divergent microorganisms.</title>
        <authorList>
            <person name="Diamond S."/>
            <person name="Andeer P.F."/>
            <person name="Li Z."/>
            <person name="Crits-Christoph A."/>
            <person name="Burstein D."/>
            <person name="Anantharaman K."/>
            <person name="Lane K.R."/>
            <person name="Thomas B.C."/>
            <person name="Pan C."/>
            <person name="Northen T.R."/>
            <person name="Banfield J.F."/>
        </authorList>
    </citation>
    <scope>NUCLEOTIDE SEQUENCE [LARGE SCALE GENOMIC DNA]</scope>
    <source>
        <strain evidence="4">WS_6</strain>
    </source>
</reference>
<evidence type="ECO:0000313" key="4">
    <source>
        <dbReference type="EMBL" id="TMQ57780.1"/>
    </source>
</evidence>
<comment type="similarity">
    <text evidence="1">Belongs to the polysaccharide synthase family.</text>
</comment>
<dbReference type="SUPFAM" id="SSF53335">
    <property type="entry name" value="S-adenosyl-L-methionine-dependent methyltransferases"/>
    <property type="match status" value="1"/>
</dbReference>
<dbReference type="SUPFAM" id="SSF51735">
    <property type="entry name" value="NAD(P)-binding Rossmann-fold domains"/>
    <property type="match status" value="1"/>
</dbReference>
<dbReference type="Proteomes" id="UP000316852">
    <property type="component" value="Unassembled WGS sequence"/>
</dbReference>
<dbReference type="EMBL" id="VBOW01000051">
    <property type="protein sequence ID" value="TMQ57780.1"/>
    <property type="molecule type" value="Genomic_DNA"/>
</dbReference>
<dbReference type="CDD" id="cd05237">
    <property type="entry name" value="UDP_invert_4-6DH_SDR_e"/>
    <property type="match status" value="1"/>
</dbReference>
<dbReference type="Gene3D" id="3.40.50.720">
    <property type="entry name" value="NAD(P)-binding Rossmann-like Domain"/>
    <property type="match status" value="2"/>
</dbReference>
<dbReference type="InterPro" id="IPR003362">
    <property type="entry name" value="Bact_transf"/>
</dbReference>
<comment type="caution">
    <text evidence="4">The sequence shown here is derived from an EMBL/GenBank/DDBJ whole genome shotgun (WGS) entry which is preliminary data.</text>
</comment>
<dbReference type="Pfam" id="PF02719">
    <property type="entry name" value="Polysacc_synt_2"/>
    <property type="match status" value="1"/>
</dbReference>